<feature type="signal peptide" evidence="1">
    <location>
        <begin position="1"/>
        <end position="15"/>
    </location>
</feature>
<sequence length="363" mass="41014">MKMLFILFFASLVAGNVDITHQKNYYWSEQGLENPSQGLLQVADWSLLYFNTSREIRPVLLFTIATPASIPVVLPQVLENLASFLSQDQMDANGNRATTLAEHTLVASTNIEAHHGCGRLTEKYHHKCHEFDHKFNGAVYDHLELSQTKAHAYSIGLSRIKYLVDMVSLGYDVFYFDLHHYFFKNPLRYMYTHTTTPIVVSATPSSVCQPLSAAPDGSLPDEHHRLDIAFVRSTPSTFRCLYNWLYWSTHTMHEAEDKPLDHHTFRTVMQECVSSLGTSVLSVSYLNPEHFPSECNAKCGCRGGAPVERPPDGKCPTVCEFSMSIDFCYLREDGLIVAILTIAIHENVTQTMLFEFSRTTSGD</sequence>
<comment type="caution">
    <text evidence="3">The sequence shown here is derived from an EMBL/GenBank/DDBJ whole genome shotgun (WGS) entry which is preliminary data.</text>
</comment>
<dbReference type="Proteomes" id="UP000747110">
    <property type="component" value="Unassembled WGS sequence"/>
</dbReference>
<proteinExistence type="predicted"/>
<organism evidence="3 4">
    <name type="scientific">Volvox reticuliferus</name>
    <dbReference type="NCBI Taxonomy" id="1737510"/>
    <lineage>
        <taxon>Eukaryota</taxon>
        <taxon>Viridiplantae</taxon>
        <taxon>Chlorophyta</taxon>
        <taxon>core chlorophytes</taxon>
        <taxon>Chlorophyceae</taxon>
        <taxon>CS clade</taxon>
        <taxon>Chlamydomonadales</taxon>
        <taxon>Volvocaceae</taxon>
        <taxon>Volvox</taxon>
    </lineage>
</organism>
<keyword evidence="1" id="KW-0732">Signal</keyword>
<dbReference type="Pfam" id="PF03407">
    <property type="entry name" value="Nucleotid_trans"/>
    <property type="match status" value="1"/>
</dbReference>
<dbReference type="InterPro" id="IPR052636">
    <property type="entry name" value="UDP-D-xylose:L-fucose_XylT"/>
</dbReference>
<feature type="chain" id="PRO_5035219057" description="Nucleotide-diphospho-sugar transferase domain-containing protein" evidence="1">
    <location>
        <begin position="16"/>
        <end position="363"/>
    </location>
</feature>
<feature type="domain" description="Nucleotide-diphospho-sugar transferase" evidence="2">
    <location>
        <begin position="143"/>
        <end position="291"/>
    </location>
</feature>
<accession>A0A8J4C7S3</accession>
<name>A0A8J4C7S3_9CHLO</name>
<evidence type="ECO:0000313" key="4">
    <source>
        <dbReference type="Proteomes" id="UP000747110"/>
    </source>
</evidence>
<dbReference type="InterPro" id="IPR005069">
    <property type="entry name" value="Nucl-diP-sugar_transferase"/>
</dbReference>
<dbReference type="GO" id="GO:0016757">
    <property type="term" value="F:glycosyltransferase activity"/>
    <property type="evidence" value="ECO:0007669"/>
    <property type="project" value="TreeGrafter"/>
</dbReference>
<dbReference type="OrthoDB" id="530452at2759"/>
<dbReference type="PANTHER" id="PTHR47032">
    <property type="entry name" value="UDP-D-XYLOSE:L-FUCOSE ALPHA-1,3-D-XYLOSYLTRANSFERASE-RELATED"/>
    <property type="match status" value="1"/>
</dbReference>
<keyword evidence="4" id="KW-1185">Reference proteome</keyword>
<dbReference type="EMBL" id="BNCP01000006">
    <property type="protein sequence ID" value="GIL74905.1"/>
    <property type="molecule type" value="Genomic_DNA"/>
</dbReference>
<gene>
    <name evidence="3" type="ORF">Vretifemale_4732</name>
</gene>
<dbReference type="GO" id="GO:0005794">
    <property type="term" value="C:Golgi apparatus"/>
    <property type="evidence" value="ECO:0007669"/>
    <property type="project" value="TreeGrafter"/>
</dbReference>
<dbReference type="AlphaFoldDB" id="A0A8J4C7S3"/>
<protein>
    <recommendedName>
        <fullName evidence="2">Nucleotide-diphospho-sugar transferase domain-containing protein</fullName>
    </recommendedName>
</protein>
<dbReference type="PANTHER" id="PTHR47032:SF1">
    <property type="entry name" value="UDP-D-XYLOSE:L-FUCOSE ALPHA-1,3-D-XYLOSYLTRANSFERASE-RELATED"/>
    <property type="match status" value="1"/>
</dbReference>
<evidence type="ECO:0000259" key="2">
    <source>
        <dbReference type="Pfam" id="PF03407"/>
    </source>
</evidence>
<reference evidence="3" key="1">
    <citation type="journal article" date="2021" name="Proc. Natl. Acad. Sci. U.S.A.">
        <title>Three genomes in the algal genus Volvox reveal the fate of a haploid sex-determining region after a transition to homothallism.</title>
        <authorList>
            <person name="Yamamoto K."/>
            <person name="Hamaji T."/>
            <person name="Kawai-Toyooka H."/>
            <person name="Matsuzaki R."/>
            <person name="Takahashi F."/>
            <person name="Nishimura Y."/>
            <person name="Kawachi M."/>
            <person name="Noguchi H."/>
            <person name="Minakuchi Y."/>
            <person name="Umen J.G."/>
            <person name="Toyoda A."/>
            <person name="Nozaki H."/>
        </authorList>
    </citation>
    <scope>NUCLEOTIDE SEQUENCE</scope>
    <source>
        <strain evidence="3">NIES-3786</strain>
    </source>
</reference>
<evidence type="ECO:0000313" key="3">
    <source>
        <dbReference type="EMBL" id="GIL74905.1"/>
    </source>
</evidence>
<evidence type="ECO:0000256" key="1">
    <source>
        <dbReference type="SAM" id="SignalP"/>
    </source>
</evidence>